<name>A0A246FM02_9BACT</name>
<organism evidence="3 4">
    <name type="scientific">Hymenobacter amundsenii</name>
    <dbReference type="NCBI Taxonomy" id="2006685"/>
    <lineage>
        <taxon>Bacteria</taxon>
        <taxon>Pseudomonadati</taxon>
        <taxon>Bacteroidota</taxon>
        <taxon>Cytophagia</taxon>
        <taxon>Cytophagales</taxon>
        <taxon>Hymenobacteraceae</taxon>
        <taxon>Hymenobacter</taxon>
    </lineage>
</organism>
<keyword evidence="4" id="KW-1185">Reference proteome</keyword>
<protein>
    <recommendedName>
        <fullName evidence="2">Secretion system C-terminal sorting domain-containing protein</fullName>
    </recommendedName>
</protein>
<dbReference type="AlphaFoldDB" id="A0A246FM02"/>
<dbReference type="EMBL" id="NIRR01000008">
    <property type="protein sequence ID" value="OWP63753.1"/>
    <property type="molecule type" value="Genomic_DNA"/>
</dbReference>
<evidence type="ECO:0000313" key="4">
    <source>
        <dbReference type="Proteomes" id="UP000197277"/>
    </source>
</evidence>
<feature type="domain" description="Secretion system C-terminal sorting" evidence="2">
    <location>
        <begin position="48"/>
        <end position="124"/>
    </location>
</feature>
<proteinExistence type="predicted"/>
<evidence type="ECO:0000256" key="1">
    <source>
        <dbReference type="SAM" id="SignalP"/>
    </source>
</evidence>
<gene>
    <name evidence="3" type="ORF">CDA63_07115</name>
</gene>
<reference evidence="3 4" key="1">
    <citation type="submission" date="2017-06" db="EMBL/GenBank/DDBJ databases">
        <title>Hymenobacter amundsenii sp. nov. isolated from regoliths in Antarctica.</title>
        <authorList>
            <person name="Sedlacek I."/>
            <person name="Kralova S."/>
            <person name="Pantucek R."/>
            <person name="Svec P."/>
            <person name="Holochova P."/>
            <person name="Stankova E."/>
            <person name="Vrbovska V."/>
            <person name="Busse H.-J."/>
        </authorList>
    </citation>
    <scope>NUCLEOTIDE SEQUENCE [LARGE SCALE GENOMIC DNA]</scope>
    <source>
        <strain evidence="3 4">CCM 8682</strain>
    </source>
</reference>
<dbReference type="Proteomes" id="UP000197277">
    <property type="component" value="Unassembled WGS sequence"/>
</dbReference>
<evidence type="ECO:0000259" key="2">
    <source>
        <dbReference type="Pfam" id="PF18962"/>
    </source>
</evidence>
<feature type="chain" id="PRO_5012512544" description="Secretion system C-terminal sorting domain-containing protein" evidence="1">
    <location>
        <begin position="31"/>
        <end position="125"/>
    </location>
</feature>
<dbReference type="InterPro" id="IPR026444">
    <property type="entry name" value="Secre_tail"/>
</dbReference>
<feature type="signal peptide" evidence="1">
    <location>
        <begin position="1"/>
        <end position="30"/>
    </location>
</feature>
<dbReference type="NCBIfam" id="TIGR04183">
    <property type="entry name" value="Por_Secre_tail"/>
    <property type="match status" value="1"/>
</dbReference>
<sequence>MYDMMPHLRAFFLTLLLTTGLSSGLHSAQAQPTVVPRPTAADEKALTVYPNPSTGIVHIAINGFEGRKLELRVLNVIGTVMYRETLTELNDRYTRTLDLSRFTNGLYYVKLESDTSSEMRKLVIR</sequence>
<evidence type="ECO:0000313" key="3">
    <source>
        <dbReference type="EMBL" id="OWP63753.1"/>
    </source>
</evidence>
<comment type="caution">
    <text evidence="3">The sequence shown here is derived from an EMBL/GenBank/DDBJ whole genome shotgun (WGS) entry which is preliminary data.</text>
</comment>
<accession>A0A246FM02</accession>
<keyword evidence="1" id="KW-0732">Signal</keyword>
<dbReference type="Pfam" id="PF18962">
    <property type="entry name" value="Por_Secre_tail"/>
    <property type="match status" value="1"/>
</dbReference>